<dbReference type="RefSeq" id="WP_280952160.1">
    <property type="nucleotide sequence ID" value="NZ_JACHXX010000018.1"/>
</dbReference>
<dbReference type="EMBL" id="JACHXX010000018">
    <property type="protein sequence ID" value="MBB3166545.1"/>
    <property type="molecule type" value="Genomic_DNA"/>
</dbReference>
<keyword evidence="2" id="KW-1185">Reference proteome</keyword>
<evidence type="ECO:0000313" key="1">
    <source>
        <dbReference type="EMBL" id="MBB3166545.1"/>
    </source>
</evidence>
<comment type="caution">
    <text evidence="1">The sequence shown here is derived from an EMBL/GenBank/DDBJ whole genome shotgun (WGS) entry which is preliminary data.</text>
</comment>
<reference evidence="1 2" key="1">
    <citation type="submission" date="2020-08" db="EMBL/GenBank/DDBJ databases">
        <title>Genomic Encyclopedia of Type Strains, Phase III (KMG-III): the genomes of soil and plant-associated and newly described type strains.</title>
        <authorList>
            <person name="Whitman W."/>
        </authorList>
    </citation>
    <scope>NUCLEOTIDE SEQUENCE [LARGE SCALE GENOMIC DNA]</scope>
    <source>
        <strain evidence="1 2">CECT 8280</strain>
    </source>
</reference>
<sequence>MPGMKRVGFHEGRGKPPISSKKVAAVREVWPEDRPLTARFGVIEFDGRDEDPAGRDRSCGKIQGGWPPFPRYKPRWSCETSNMRAQSRRRACAAVRIRTMPTDFSALSRFEPETRGLRTFENVISTVFAGEQIGVVVRSLGTHLEKADHLLYMMRDD</sequence>
<evidence type="ECO:0000313" key="2">
    <source>
        <dbReference type="Proteomes" id="UP000542811"/>
    </source>
</evidence>
<organism evidence="1 2">
    <name type="scientific">Rhizobium laguerreae</name>
    <dbReference type="NCBI Taxonomy" id="1076926"/>
    <lineage>
        <taxon>Bacteria</taxon>
        <taxon>Pseudomonadati</taxon>
        <taxon>Pseudomonadota</taxon>
        <taxon>Alphaproteobacteria</taxon>
        <taxon>Hyphomicrobiales</taxon>
        <taxon>Rhizobiaceae</taxon>
        <taxon>Rhizobium/Agrobacterium group</taxon>
        <taxon>Rhizobium</taxon>
    </lineage>
</organism>
<dbReference type="Proteomes" id="UP000542811">
    <property type="component" value="Unassembled WGS sequence"/>
</dbReference>
<name>A0ABR6GJT8_9HYPH</name>
<accession>A0ABR6GJT8</accession>
<protein>
    <submittedName>
        <fullName evidence="1">Uncharacterized protein</fullName>
    </submittedName>
</protein>
<gene>
    <name evidence="1" type="ORF">FHS25_007062</name>
</gene>
<proteinExistence type="predicted"/>